<evidence type="ECO:0008006" key="4">
    <source>
        <dbReference type="Google" id="ProtNLM"/>
    </source>
</evidence>
<protein>
    <recommendedName>
        <fullName evidence="4">5-bromo-4-chloroindolyl phosphate hydrolysis protein</fullName>
    </recommendedName>
</protein>
<feature type="transmembrane region" description="Helical" evidence="1">
    <location>
        <begin position="12"/>
        <end position="30"/>
    </location>
</feature>
<dbReference type="Proteomes" id="UP000185557">
    <property type="component" value="Unassembled WGS sequence"/>
</dbReference>
<keyword evidence="3" id="KW-1185">Reference proteome</keyword>
<proteinExistence type="predicted"/>
<dbReference type="AlphaFoldDB" id="A0A1U7J0F0"/>
<evidence type="ECO:0000256" key="1">
    <source>
        <dbReference type="SAM" id="Phobius"/>
    </source>
</evidence>
<sequence>MRRSTLWGQPQTYLLLGGTALGYALMIVLAGPKPVAVLAGSGVAAAMVSSWAAGFRPSEATANSGDLLDAQTFASQLGTLGQRVPPKAQKAWREVQDWATESQRFAARIFDRDPLLQVDLLEALHTVLDLSGQVADGLAVLDQIETPAYQQMAQQRLTASRDRLQATHSQLQQLQDQVALSTLDTADDSTLPHSLQSLIDANKTILQNNQDSA</sequence>
<name>A0A1U7J0F0_9CYAN</name>
<dbReference type="OrthoDB" id="530270at2"/>
<comment type="caution">
    <text evidence="2">The sequence shown here is derived from an EMBL/GenBank/DDBJ whole genome shotgun (WGS) entry which is preliminary data.</text>
</comment>
<organism evidence="2 3">
    <name type="scientific">Phormidium tenue NIES-30</name>
    <dbReference type="NCBI Taxonomy" id="549789"/>
    <lineage>
        <taxon>Bacteria</taxon>
        <taxon>Bacillati</taxon>
        <taxon>Cyanobacteriota</taxon>
        <taxon>Cyanophyceae</taxon>
        <taxon>Oscillatoriophycideae</taxon>
        <taxon>Oscillatoriales</taxon>
        <taxon>Oscillatoriaceae</taxon>
        <taxon>Phormidium</taxon>
    </lineage>
</organism>
<accession>A0A1U7J0F0</accession>
<evidence type="ECO:0000313" key="2">
    <source>
        <dbReference type="EMBL" id="OKH45027.1"/>
    </source>
</evidence>
<reference evidence="2 3" key="1">
    <citation type="submission" date="2016-11" db="EMBL/GenBank/DDBJ databases">
        <title>Draft Genome Sequences of Nine Cyanobacterial Strains from Diverse Habitats.</title>
        <authorList>
            <person name="Zhu T."/>
            <person name="Hou S."/>
            <person name="Lu X."/>
            <person name="Hess W.R."/>
        </authorList>
    </citation>
    <scope>NUCLEOTIDE SEQUENCE [LARGE SCALE GENOMIC DNA]</scope>
    <source>
        <strain evidence="2 3">NIES-30</strain>
    </source>
</reference>
<keyword evidence="1" id="KW-1133">Transmembrane helix</keyword>
<keyword evidence="1" id="KW-0472">Membrane</keyword>
<keyword evidence="1" id="KW-0812">Transmembrane</keyword>
<dbReference type="RefSeq" id="WP_073610468.1">
    <property type="nucleotide sequence ID" value="NZ_MRCG01000019.1"/>
</dbReference>
<dbReference type="STRING" id="549789.NIES30_21325"/>
<evidence type="ECO:0000313" key="3">
    <source>
        <dbReference type="Proteomes" id="UP000185557"/>
    </source>
</evidence>
<gene>
    <name evidence="2" type="ORF">NIES30_21325</name>
</gene>
<feature type="transmembrane region" description="Helical" evidence="1">
    <location>
        <begin position="36"/>
        <end position="55"/>
    </location>
</feature>
<dbReference type="EMBL" id="MRCG01000019">
    <property type="protein sequence ID" value="OKH45027.1"/>
    <property type="molecule type" value="Genomic_DNA"/>
</dbReference>